<evidence type="ECO:0000313" key="2">
    <source>
        <dbReference type="Proteomes" id="UP000799754"/>
    </source>
</evidence>
<dbReference type="EMBL" id="MU006723">
    <property type="protein sequence ID" value="KAF2625927.1"/>
    <property type="molecule type" value="Genomic_DNA"/>
</dbReference>
<gene>
    <name evidence="1" type="ORF">BU25DRAFT_472731</name>
</gene>
<protein>
    <submittedName>
        <fullName evidence="1">Uncharacterized protein</fullName>
    </submittedName>
</protein>
<sequence length="390" mass="43134">MSQQFDFTSAGAEFDDSGFFTQSDAGNAFVDSLLEFTAYGDGYNAFTDVQQNAEEEWEDEVDEGNVFFNQAFEPTFEQQSDFEDNLATTSPSPSLASPTPSASASASEALSDDSAISLSNSLDDVGAIILNNSLCAPLATLTTANYTPDPSVLTAVPEATPDPTAIYDPLTTLHFRTSANAKAHRRRARLPPKSQALDVARVKHYGRDYWVRRIYNAMIDIRYITDGDSSIHRARFTQTRAFHALDLEATAHHIFDEAIAVHERGWIRPTVYHKKVVRGKLIDLSENSLEMRLSRICLCLQQKKSSVDDAIRGGVTLALLCDNPEARSFTKASNDVGNKKRGMRLKETSTKEKAKKKAQVAQAHQQDAKVQVEGVPRAHDVREQVGVREE</sequence>
<dbReference type="Proteomes" id="UP000799754">
    <property type="component" value="Unassembled WGS sequence"/>
</dbReference>
<proteinExistence type="predicted"/>
<evidence type="ECO:0000313" key="1">
    <source>
        <dbReference type="EMBL" id="KAF2625927.1"/>
    </source>
</evidence>
<keyword evidence="2" id="KW-1185">Reference proteome</keyword>
<comment type="caution">
    <text evidence="1">The sequence shown here is derived from an EMBL/GenBank/DDBJ whole genome shotgun (WGS) entry which is preliminary data.</text>
</comment>
<reference evidence="1" key="1">
    <citation type="journal article" date="2020" name="Stud. Mycol.">
        <title>101 Dothideomycetes genomes: a test case for predicting lifestyles and emergence of pathogens.</title>
        <authorList>
            <person name="Haridas S."/>
            <person name="Albert R."/>
            <person name="Binder M."/>
            <person name="Bloem J."/>
            <person name="Labutti K."/>
            <person name="Salamov A."/>
            <person name="Andreopoulos B."/>
            <person name="Baker S."/>
            <person name="Barry K."/>
            <person name="Bills G."/>
            <person name="Bluhm B."/>
            <person name="Cannon C."/>
            <person name="Castanera R."/>
            <person name="Culley D."/>
            <person name="Daum C."/>
            <person name="Ezra D."/>
            <person name="Gonzalez J."/>
            <person name="Henrissat B."/>
            <person name="Kuo A."/>
            <person name="Liang C."/>
            <person name="Lipzen A."/>
            <person name="Lutzoni F."/>
            <person name="Magnuson J."/>
            <person name="Mondo S."/>
            <person name="Nolan M."/>
            <person name="Ohm R."/>
            <person name="Pangilinan J."/>
            <person name="Park H.-J."/>
            <person name="Ramirez L."/>
            <person name="Alfaro M."/>
            <person name="Sun H."/>
            <person name="Tritt A."/>
            <person name="Yoshinaga Y."/>
            <person name="Zwiers L.-H."/>
            <person name="Turgeon B."/>
            <person name="Goodwin S."/>
            <person name="Spatafora J."/>
            <person name="Crous P."/>
            <person name="Grigoriev I."/>
        </authorList>
    </citation>
    <scope>NUCLEOTIDE SEQUENCE</scope>
    <source>
        <strain evidence="1">CBS 525.71</strain>
    </source>
</reference>
<name>A0ACB6RYH8_9PLEO</name>
<accession>A0ACB6RYH8</accession>
<organism evidence="1 2">
    <name type="scientific">Macroventuria anomochaeta</name>
    <dbReference type="NCBI Taxonomy" id="301207"/>
    <lineage>
        <taxon>Eukaryota</taxon>
        <taxon>Fungi</taxon>
        <taxon>Dikarya</taxon>
        <taxon>Ascomycota</taxon>
        <taxon>Pezizomycotina</taxon>
        <taxon>Dothideomycetes</taxon>
        <taxon>Pleosporomycetidae</taxon>
        <taxon>Pleosporales</taxon>
        <taxon>Pleosporineae</taxon>
        <taxon>Didymellaceae</taxon>
        <taxon>Macroventuria</taxon>
    </lineage>
</organism>